<proteinExistence type="predicted"/>
<evidence type="ECO:0000313" key="2">
    <source>
        <dbReference type="EMBL" id="ARK07732.1"/>
    </source>
</evidence>
<dbReference type="EMBL" id="KY853667">
    <property type="protein sequence ID" value="ARK07732.1"/>
    <property type="molecule type" value="Genomic_DNA"/>
</dbReference>
<organism evidence="2 3">
    <name type="scientific">Xanthomonas phage Xf409</name>
    <dbReference type="NCBI Taxonomy" id="1979540"/>
    <lineage>
        <taxon>Viruses</taxon>
        <taxon>Monodnaviria</taxon>
        <taxon>Loebvirae</taxon>
        <taxon>Hofneiviricota</taxon>
        <taxon>Faserviricetes</taxon>
        <taxon>Tubulavirales</taxon>
        <taxon>Inoviridae</taxon>
        <taxon>Xylivirus</taxon>
        <taxon>Xylivirus Xf109</taxon>
    </lineage>
</organism>
<dbReference type="Proteomes" id="UP000222236">
    <property type="component" value="Segment"/>
</dbReference>
<dbReference type="GeneID" id="65073045"/>
<dbReference type="KEGG" id="vg:65073045"/>
<dbReference type="InterPro" id="IPR021096">
    <property type="entry name" value="Vibrio_phage_VSK_Orf152"/>
</dbReference>
<evidence type="ECO:0000313" key="3">
    <source>
        <dbReference type="Proteomes" id="UP000222236"/>
    </source>
</evidence>
<accession>A0A1W6DY99</accession>
<dbReference type="RefSeq" id="YP_010084017.1">
    <property type="nucleotide sequence ID" value="NC_055055.1"/>
</dbReference>
<evidence type="ECO:0000256" key="1">
    <source>
        <dbReference type="SAM" id="MobiDB-lite"/>
    </source>
</evidence>
<protein>
    <submittedName>
        <fullName evidence="2">Uncharacterized protein</fullName>
    </submittedName>
</protein>
<dbReference type="Pfam" id="PF12472">
    <property type="entry name" value="DUF3693"/>
    <property type="match status" value="1"/>
</dbReference>
<name>A0A1W6DY99_9VIRU</name>
<feature type="region of interest" description="Disordered" evidence="1">
    <location>
        <begin position="227"/>
        <end position="256"/>
    </location>
</feature>
<reference evidence="2 3" key="1">
    <citation type="submission" date="2017-03" db="EMBL/GenBank/DDBJ databases">
        <title>Complete nucleotide sequence of a bacteriophage from Xanthomonas oryzae pv. oryzicola.</title>
        <authorList>
            <person name="Niu X."/>
            <person name="Li K."/>
            <person name="Xu L."/>
            <person name="Zhao M."/>
            <person name="Jiang W."/>
            <person name="Tang J."/>
            <person name="He Y."/>
        </authorList>
    </citation>
    <scope>NUCLEOTIDE SEQUENCE [LARGE SCALE GENOMIC DNA]</scope>
</reference>
<sequence length="256" mass="28562">MSAENELIDLVRAGGKFSSDNALAQKLGITRAMVSSWRSGRYAMPDDQIAQLCALAKLDGASWMARIHTERAGSATERALWQSILDRLTPITAVVGALALCEIRNRAVDAALHRRGLLLQPTPQEADWTMTFDTYERVDLTGPWAGFGFQGHRFFTPENYDIDPCGMRYWALTCAIAREWSLMMSEERNARSANPRTPTATRSPGSRISADANVIYLRDVLRRRRETRLSVGRDPGLADSGKRSPAGRGRRRPRRG</sequence>